<dbReference type="Proteomes" id="UP000061630">
    <property type="component" value="Plasmid pTP143"/>
</dbReference>
<feature type="region of interest" description="Disordered" evidence="1">
    <location>
        <begin position="44"/>
        <end position="64"/>
    </location>
</feature>
<keyword evidence="2" id="KW-0614">Plasmid</keyword>
<geneLocation type="plasmid" evidence="2 3">
    <name>pTP143</name>
</geneLocation>
<accession>A0A0X8D8K7</accession>
<protein>
    <submittedName>
        <fullName evidence="2">Uncharacterized protein</fullName>
    </submittedName>
</protein>
<evidence type="ECO:0000313" key="3">
    <source>
        <dbReference type="Proteomes" id="UP000061630"/>
    </source>
</evidence>
<dbReference type="KEGG" id="tpar:AV541_10430"/>
<feature type="region of interest" description="Disordered" evidence="1">
    <location>
        <begin position="1"/>
        <end position="31"/>
    </location>
</feature>
<dbReference type="AlphaFoldDB" id="A0A0X8D8K7"/>
<evidence type="ECO:0000313" key="2">
    <source>
        <dbReference type="EMBL" id="AMA76331.1"/>
    </source>
</evidence>
<dbReference type="EMBL" id="CP014142">
    <property type="protein sequence ID" value="AMA76331.1"/>
    <property type="molecule type" value="Genomic_DNA"/>
</dbReference>
<name>A0A0X8D8K7_9DEIN</name>
<sequence>MRKASLFGRREGTGEGARPPFPADPAQSPVPRRAHLKAALLLLLLDRPSPEGPKAPSETQGGKR</sequence>
<evidence type="ECO:0000256" key="1">
    <source>
        <dbReference type="SAM" id="MobiDB-lite"/>
    </source>
</evidence>
<gene>
    <name evidence="2" type="ORF">AV541_10430</name>
</gene>
<dbReference type="RefSeq" id="WP_060384863.1">
    <property type="nucleotide sequence ID" value="NZ_CP014142.1"/>
</dbReference>
<proteinExistence type="predicted"/>
<organism evidence="2 3">
    <name type="scientific">Thermus parvatiensis</name>
    <dbReference type="NCBI Taxonomy" id="456163"/>
    <lineage>
        <taxon>Bacteria</taxon>
        <taxon>Thermotogati</taxon>
        <taxon>Deinococcota</taxon>
        <taxon>Deinococci</taxon>
        <taxon>Thermales</taxon>
        <taxon>Thermaceae</taxon>
        <taxon>Thermus</taxon>
    </lineage>
</organism>
<reference evidence="2 3" key="1">
    <citation type="submission" date="2016-01" db="EMBL/GenBank/DDBJ databases">
        <title>Genome sequence of Thermus parvatiensis, a thermophile isolated from a hot water spring.</title>
        <authorList>
            <person name="Tripathi C."/>
            <person name="Lal R."/>
        </authorList>
    </citation>
    <scope>NUCLEOTIDE SEQUENCE [LARGE SCALE GENOMIC DNA]</scope>
    <source>
        <strain evidence="2 3">RL</strain>
        <plasmid evidence="2 3">pTP143</plasmid>
    </source>
</reference>